<name>A0A9Q0S9G4_9DIPT</name>
<dbReference type="Proteomes" id="UP001151699">
    <property type="component" value="Chromosome A"/>
</dbReference>
<dbReference type="AlphaFoldDB" id="A0A9Q0S9G4"/>
<reference evidence="1" key="1">
    <citation type="submission" date="2022-07" db="EMBL/GenBank/DDBJ databases">
        <authorList>
            <person name="Trinca V."/>
            <person name="Uliana J.V.C."/>
            <person name="Torres T.T."/>
            <person name="Ward R.J."/>
            <person name="Monesi N."/>
        </authorList>
    </citation>
    <scope>NUCLEOTIDE SEQUENCE</scope>
    <source>
        <strain evidence="1">HSMRA1968</strain>
        <tissue evidence="1">Whole embryos</tissue>
    </source>
</reference>
<protein>
    <submittedName>
        <fullName evidence="1">Uncharacterized protein</fullName>
    </submittedName>
</protein>
<organism evidence="1 2">
    <name type="scientific">Pseudolycoriella hygida</name>
    <dbReference type="NCBI Taxonomy" id="35572"/>
    <lineage>
        <taxon>Eukaryota</taxon>
        <taxon>Metazoa</taxon>
        <taxon>Ecdysozoa</taxon>
        <taxon>Arthropoda</taxon>
        <taxon>Hexapoda</taxon>
        <taxon>Insecta</taxon>
        <taxon>Pterygota</taxon>
        <taxon>Neoptera</taxon>
        <taxon>Endopterygota</taxon>
        <taxon>Diptera</taxon>
        <taxon>Nematocera</taxon>
        <taxon>Sciaroidea</taxon>
        <taxon>Sciaridae</taxon>
        <taxon>Pseudolycoriella</taxon>
    </lineage>
</organism>
<keyword evidence="2" id="KW-1185">Reference proteome</keyword>
<proteinExistence type="predicted"/>
<dbReference type="OrthoDB" id="2535391at2759"/>
<gene>
    <name evidence="1" type="ORF">Bhyg_03386</name>
</gene>
<evidence type="ECO:0000313" key="1">
    <source>
        <dbReference type="EMBL" id="KAJ6648160.1"/>
    </source>
</evidence>
<sequence length="111" mass="13604">MPPNLRGLFEPPLAKFEKLHQQFRFLRQQQAIAFKLKEQWEEAQKKKEHQIKMILDMEAKVKAEEQRWEKRIQCKLEDYKKVKLQYQKLDAQEKRLIKLFEENGFAVDEEE</sequence>
<accession>A0A9Q0S9G4</accession>
<comment type="caution">
    <text evidence="1">The sequence shown here is derived from an EMBL/GenBank/DDBJ whole genome shotgun (WGS) entry which is preliminary data.</text>
</comment>
<dbReference type="EMBL" id="WJQU01000001">
    <property type="protein sequence ID" value="KAJ6648160.1"/>
    <property type="molecule type" value="Genomic_DNA"/>
</dbReference>
<evidence type="ECO:0000313" key="2">
    <source>
        <dbReference type="Proteomes" id="UP001151699"/>
    </source>
</evidence>